<evidence type="ECO:0000313" key="3">
    <source>
        <dbReference type="Proteomes" id="UP001356308"/>
    </source>
</evidence>
<dbReference type="Pfam" id="PF22612">
    <property type="entry name" value="GH113"/>
    <property type="match status" value="1"/>
</dbReference>
<reference evidence="2 3" key="1">
    <citation type="submission" date="2024-01" db="EMBL/GenBank/DDBJ databases">
        <title>Maribacter spp. originated from different algae showed divergent polysaccharides utilization ability.</title>
        <authorList>
            <person name="Wang H."/>
            <person name="Wu Y."/>
        </authorList>
    </citation>
    <scope>NUCLEOTIDE SEQUENCE [LARGE SCALE GENOMIC DNA]</scope>
    <source>
        <strain evidence="2 3">PR1</strain>
    </source>
</reference>
<dbReference type="CDD" id="cd19608">
    <property type="entry name" value="GH113_mannanase-like"/>
    <property type="match status" value="1"/>
</dbReference>
<keyword evidence="1" id="KW-1133">Transmembrane helix</keyword>
<feature type="transmembrane region" description="Helical" evidence="1">
    <location>
        <begin position="9"/>
        <end position="29"/>
    </location>
</feature>
<comment type="caution">
    <text evidence="2">The sequence shown here is derived from an EMBL/GenBank/DDBJ whole genome shotgun (WGS) entry which is preliminary data.</text>
</comment>
<evidence type="ECO:0000256" key="1">
    <source>
        <dbReference type="SAM" id="Phobius"/>
    </source>
</evidence>
<evidence type="ECO:0000313" key="2">
    <source>
        <dbReference type="EMBL" id="MEE1976757.1"/>
    </source>
</evidence>
<dbReference type="InterPro" id="IPR055151">
    <property type="entry name" value="GH113"/>
</dbReference>
<dbReference type="Proteomes" id="UP001356308">
    <property type="component" value="Unassembled WGS sequence"/>
</dbReference>
<sequence length="453" mass="53865">MKKRVKHLLFLYLLLWVVTFVYFLIRFSRRNGSFTEYVSFFLDLVSRKFILIGFHVLFILFGLLYFVIGHFIKVGQKKGRATAWRQFSLRFVMPLVFLIVGFKTVVYINAYEGHDFQWDHSAMNKTGRANHFFEMDGKQRGASVFGWSEDNTEAIDQLIRANVEWVAVIPFLHQENETISQMEVPDASEIYSRRDSSFIKAINDLHKNGLHVHLKPHLWMSEGWRSNIKLRNKTEWDQWFESYRLNMLRYAKIAQETNTELFCIGTELRTSIKNQPEKWEQLIKEIRAIYDGELTYAANWHDEYEHIDFWDQLDYIGIQAYFPLTKEKLPNLESIEKGWDKHLKVLEAVHKKYNKPILFTEVGYKSTPDATIKPWEWGSYFSKLTEKKSDKTQQLAYEAMFKKNWNQPWFAGIYIWQWDNRTTQESALTNLDFSPRFKPAENVIAKWFGKSGK</sequence>
<evidence type="ECO:0008006" key="4">
    <source>
        <dbReference type="Google" id="ProtNLM"/>
    </source>
</evidence>
<organism evidence="2 3">
    <name type="scientific">Maribacter cobaltidurans</name>
    <dbReference type="NCBI Taxonomy" id="1178778"/>
    <lineage>
        <taxon>Bacteria</taxon>
        <taxon>Pseudomonadati</taxon>
        <taxon>Bacteroidota</taxon>
        <taxon>Flavobacteriia</taxon>
        <taxon>Flavobacteriales</taxon>
        <taxon>Flavobacteriaceae</taxon>
        <taxon>Maribacter</taxon>
    </lineage>
</organism>
<feature type="transmembrane region" description="Helical" evidence="1">
    <location>
        <begin position="49"/>
        <end position="68"/>
    </location>
</feature>
<dbReference type="EMBL" id="JAZDDG010000005">
    <property type="protein sequence ID" value="MEE1976757.1"/>
    <property type="molecule type" value="Genomic_DNA"/>
</dbReference>
<dbReference type="Gene3D" id="3.20.20.80">
    <property type="entry name" value="Glycosidases"/>
    <property type="match status" value="1"/>
</dbReference>
<keyword evidence="3" id="KW-1185">Reference proteome</keyword>
<keyword evidence="1" id="KW-0472">Membrane</keyword>
<proteinExistence type="predicted"/>
<keyword evidence="1" id="KW-0812">Transmembrane</keyword>
<gene>
    <name evidence="2" type="ORF">V1I91_11795</name>
</gene>
<dbReference type="InterPro" id="IPR017853">
    <property type="entry name" value="GH"/>
</dbReference>
<accession>A0ABU7IUY6</accession>
<feature type="transmembrane region" description="Helical" evidence="1">
    <location>
        <begin position="89"/>
        <end position="108"/>
    </location>
</feature>
<dbReference type="SUPFAM" id="SSF51445">
    <property type="entry name" value="(Trans)glycosidases"/>
    <property type="match status" value="1"/>
</dbReference>
<name>A0ABU7IUY6_9FLAO</name>
<dbReference type="RefSeq" id="WP_272651451.1">
    <property type="nucleotide sequence ID" value="NZ_JAZDDG010000005.1"/>
</dbReference>
<protein>
    <recommendedName>
        <fullName evidence="4">Glycoside hydrolase family 5 domain-containing protein</fullName>
    </recommendedName>
</protein>